<organism evidence="5 6">
    <name type="scientific">Natribaculum luteum</name>
    <dbReference type="NCBI Taxonomy" id="1586232"/>
    <lineage>
        <taxon>Archaea</taxon>
        <taxon>Methanobacteriati</taxon>
        <taxon>Methanobacteriota</taxon>
        <taxon>Stenosarchaea group</taxon>
        <taxon>Halobacteria</taxon>
        <taxon>Halobacteriales</taxon>
        <taxon>Natrialbaceae</taxon>
        <taxon>Natribaculum</taxon>
    </lineage>
</organism>
<evidence type="ECO:0000256" key="1">
    <source>
        <dbReference type="ARBA" id="ARBA00005695"/>
    </source>
</evidence>
<sequence length="538" mass="60921">MVQQATDRRSLLKYGGLVGSVMIAGCLGGDDDDTGGGQETFYYTSEATLETLDPRDITQTTGHAWKFLAYNSLLKVAWDAEEEQEFITGDLAEDWEWLEEDDETLVQFQIRDGIEFQNGDTVNAQLLADEVNYWLDPDTESAQGQQTFIAGGLERASVDNDMTLNFHLEDTWAPLEEYVAYYMPLANPNVREEVGPDSFGTEGHPGGSGPYEIVEWSEGDQLVLERYDNYHEEGLPNFERVEVDILPEASTRSARLETGELHLDPFINAATLVDFENNDDVVTDTRASPMFLFSALNHTVEPLGDSRVRRALRKAVDAEALIQTAYEGFGTPTSTVGRPGSWYYYEDIDQRNRYDPEDAQQLLEEAGYGDGFELTMHAATLETYETMAQVVQTMWSEIGVDLSLQSSEYSAMYGDIAEGNFTSNIGEYRNDDDPDNMAWQSIHENGRWANFSMAWEEQDPESYNAYIESMIEGRSVADPEQRRENYREAYEIFAEEMPMLVFGVVDSMMAYRAELDNVWHHPRAQNPGEALREISWQG</sequence>
<comment type="caution">
    <text evidence="5">The sequence shown here is derived from an EMBL/GenBank/DDBJ whole genome shotgun (WGS) entry which is preliminary data.</text>
</comment>
<evidence type="ECO:0000313" key="5">
    <source>
        <dbReference type="EMBL" id="MFC4248418.1"/>
    </source>
</evidence>
<dbReference type="PANTHER" id="PTHR30290:SF9">
    <property type="entry name" value="OLIGOPEPTIDE-BINDING PROTEIN APPA"/>
    <property type="match status" value="1"/>
</dbReference>
<reference evidence="5 6" key="1">
    <citation type="journal article" date="2014" name="Int. J. Syst. Evol. Microbiol.">
        <title>Complete genome sequence of Corynebacterium casei LMG S-19264T (=DSM 44701T), isolated from a smear-ripened cheese.</title>
        <authorList>
            <consortium name="US DOE Joint Genome Institute (JGI-PGF)"/>
            <person name="Walter F."/>
            <person name="Albersmeier A."/>
            <person name="Kalinowski J."/>
            <person name="Ruckert C."/>
        </authorList>
    </citation>
    <scope>NUCLEOTIDE SEQUENCE [LARGE SCALE GENOMIC DNA]</scope>
    <source>
        <strain evidence="5 6">IBRC-M 10912</strain>
    </source>
</reference>
<comment type="similarity">
    <text evidence="1">Belongs to the bacterial solute-binding protein 5 family.</text>
</comment>
<evidence type="ECO:0000256" key="3">
    <source>
        <dbReference type="ARBA" id="ARBA00022729"/>
    </source>
</evidence>
<dbReference type="InterPro" id="IPR039424">
    <property type="entry name" value="SBP_5"/>
</dbReference>
<gene>
    <name evidence="5" type="ORF">ACFOZ7_16010</name>
</gene>
<dbReference type="InterPro" id="IPR000914">
    <property type="entry name" value="SBP_5_dom"/>
</dbReference>
<dbReference type="Proteomes" id="UP001595821">
    <property type="component" value="Unassembled WGS sequence"/>
</dbReference>
<dbReference type="SUPFAM" id="SSF53850">
    <property type="entry name" value="Periplasmic binding protein-like II"/>
    <property type="match status" value="1"/>
</dbReference>
<feature type="domain" description="Solute-binding protein family 5" evidence="4">
    <location>
        <begin position="88"/>
        <end position="444"/>
    </location>
</feature>
<dbReference type="InterPro" id="IPR030678">
    <property type="entry name" value="Peptide/Ni-bd"/>
</dbReference>
<dbReference type="AlphaFoldDB" id="A0ABD5P379"/>
<dbReference type="Gene3D" id="3.90.76.10">
    <property type="entry name" value="Dipeptide-binding Protein, Domain 1"/>
    <property type="match status" value="1"/>
</dbReference>
<keyword evidence="3" id="KW-0732">Signal</keyword>
<dbReference type="Pfam" id="PF00496">
    <property type="entry name" value="SBP_bac_5"/>
    <property type="match status" value="1"/>
</dbReference>
<dbReference type="PIRSF" id="PIRSF002741">
    <property type="entry name" value="MppA"/>
    <property type="match status" value="1"/>
</dbReference>
<dbReference type="CDD" id="cd00995">
    <property type="entry name" value="PBP2_NikA_DppA_OppA_like"/>
    <property type="match status" value="1"/>
</dbReference>
<accession>A0ABD5P379</accession>
<evidence type="ECO:0000259" key="4">
    <source>
        <dbReference type="Pfam" id="PF00496"/>
    </source>
</evidence>
<keyword evidence="2" id="KW-0813">Transport</keyword>
<dbReference type="Gene3D" id="3.10.105.10">
    <property type="entry name" value="Dipeptide-binding Protein, Domain 3"/>
    <property type="match status" value="1"/>
</dbReference>
<dbReference type="GeneID" id="71852916"/>
<evidence type="ECO:0000256" key="2">
    <source>
        <dbReference type="ARBA" id="ARBA00022448"/>
    </source>
</evidence>
<dbReference type="GO" id="GO:0042597">
    <property type="term" value="C:periplasmic space"/>
    <property type="evidence" value="ECO:0007669"/>
    <property type="project" value="UniProtKB-ARBA"/>
</dbReference>
<dbReference type="PANTHER" id="PTHR30290">
    <property type="entry name" value="PERIPLASMIC BINDING COMPONENT OF ABC TRANSPORTER"/>
    <property type="match status" value="1"/>
</dbReference>
<proteinExistence type="inferred from homology"/>
<protein>
    <submittedName>
        <fullName evidence="5">ABC transporter substrate-binding protein</fullName>
    </submittedName>
</protein>
<dbReference type="RefSeq" id="WP_246972260.1">
    <property type="nucleotide sequence ID" value="NZ_CP095397.1"/>
</dbReference>
<name>A0ABD5P379_9EURY</name>
<dbReference type="EMBL" id="JBHSDJ010000122">
    <property type="protein sequence ID" value="MFC4248418.1"/>
    <property type="molecule type" value="Genomic_DNA"/>
</dbReference>
<dbReference type="Gene3D" id="3.40.190.10">
    <property type="entry name" value="Periplasmic binding protein-like II"/>
    <property type="match status" value="1"/>
</dbReference>
<evidence type="ECO:0000313" key="6">
    <source>
        <dbReference type="Proteomes" id="UP001595821"/>
    </source>
</evidence>